<feature type="region of interest" description="Disordered" evidence="1">
    <location>
        <begin position="77"/>
        <end position="119"/>
    </location>
</feature>
<proteinExistence type="predicted"/>
<organism evidence="2 3">
    <name type="scientific">Culex pipiens pipiens</name>
    <name type="common">Northern house mosquito</name>
    <dbReference type="NCBI Taxonomy" id="38569"/>
    <lineage>
        <taxon>Eukaryota</taxon>
        <taxon>Metazoa</taxon>
        <taxon>Ecdysozoa</taxon>
        <taxon>Arthropoda</taxon>
        <taxon>Hexapoda</taxon>
        <taxon>Insecta</taxon>
        <taxon>Pterygota</taxon>
        <taxon>Neoptera</taxon>
        <taxon>Endopterygota</taxon>
        <taxon>Diptera</taxon>
        <taxon>Nematocera</taxon>
        <taxon>Culicoidea</taxon>
        <taxon>Culicidae</taxon>
        <taxon>Culicinae</taxon>
        <taxon>Culicini</taxon>
        <taxon>Culex</taxon>
        <taxon>Culex</taxon>
    </lineage>
</organism>
<feature type="compositionally biased region" description="Low complexity" evidence="1">
    <location>
        <begin position="89"/>
        <end position="98"/>
    </location>
</feature>
<sequence length="230" mass="24146">MDHPQDQQHQLETQSLNPVPNRRAINDLHFNALNTNYKNANKLNNNNNNGQAQVVQGEDSKVLLLPSNHRKFIIVPAQPGSAIGGGGSASPTSGGSTSPNQQQATSSSSGSPPSGIPVAKFEIGESSASTSSGYPLATAVSKPKQFHSLRSVRSANDRSGIADAHLNPAIVRTGSYIFSDSGGTPRLFSDATSIRSLASIGVGSTDGRRMVIRRVPNSPTELLTIINPPT</sequence>
<evidence type="ECO:0000313" key="2">
    <source>
        <dbReference type="EMBL" id="KAL1403232.1"/>
    </source>
</evidence>
<evidence type="ECO:0000313" key="3">
    <source>
        <dbReference type="Proteomes" id="UP001562425"/>
    </source>
</evidence>
<keyword evidence="3" id="KW-1185">Reference proteome</keyword>
<dbReference type="AlphaFoldDB" id="A0ABD1DUD3"/>
<evidence type="ECO:0000256" key="1">
    <source>
        <dbReference type="SAM" id="MobiDB-lite"/>
    </source>
</evidence>
<accession>A0ABD1DUD3</accession>
<dbReference type="EMBL" id="JBEHCU010001862">
    <property type="protein sequence ID" value="KAL1403232.1"/>
    <property type="molecule type" value="Genomic_DNA"/>
</dbReference>
<protein>
    <submittedName>
        <fullName evidence="2">Uncharacterized protein</fullName>
    </submittedName>
</protein>
<feature type="compositionally biased region" description="Polar residues" evidence="1">
    <location>
        <begin position="7"/>
        <end position="18"/>
    </location>
</feature>
<comment type="caution">
    <text evidence="2">The sequence shown here is derived from an EMBL/GenBank/DDBJ whole genome shotgun (WGS) entry which is preliminary data.</text>
</comment>
<reference evidence="2 3" key="1">
    <citation type="submission" date="2024-05" db="EMBL/GenBank/DDBJ databases">
        <title>Culex pipiens pipiens assembly and annotation.</title>
        <authorList>
            <person name="Alout H."/>
            <person name="Durand T."/>
        </authorList>
    </citation>
    <scope>NUCLEOTIDE SEQUENCE [LARGE SCALE GENOMIC DNA]</scope>
    <source>
        <strain evidence="2">HA-2024</strain>
        <tissue evidence="2">Whole body</tissue>
    </source>
</reference>
<dbReference type="Proteomes" id="UP001562425">
    <property type="component" value="Unassembled WGS sequence"/>
</dbReference>
<name>A0ABD1DUD3_CULPP</name>
<feature type="region of interest" description="Disordered" evidence="1">
    <location>
        <begin position="1"/>
        <end position="21"/>
    </location>
</feature>
<gene>
    <name evidence="2" type="ORF">pipiens_005762</name>
</gene>